<comment type="caution">
    <text evidence="1">The sequence shown here is derived from an EMBL/GenBank/DDBJ whole genome shotgun (WGS) entry which is preliminary data.</text>
</comment>
<gene>
    <name evidence="1" type="ORF">Amon02_000020200</name>
</gene>
<organism evidence="1 2">
    <name type="scientific">Ambrosiozyma monospora</name>
    <name type="common">Yeast</name>
    <name type="synonym">Endomycopsis monosporus</name>
    <dbReference type="NCBI Taxonomy" id="43982"/>
    <lineage>
        <taxon>Eukaryota</taxon>
        <taxon>Fungi</taxon>
        <taxon>Dikarya</taxon>
        <taxon>Ascomycota</taxon>
        <taxon>Saccharomycotina</taxon>
        <taxon>Pichiomycetes</taxon>
        <taxon>Pichiales</taxon>
        <taxon>Pichiaceae</taxon>
        <taxon>Ambrosiozyma</taxon>
    </lineage>
</organism>
<reference evidence="1" key="1">
    <citation type="submission" date="2023-04" db="EMBL/GenBank/DDBJ databases">
        <title>Ambrosiozyma monospora NBRC 10751.</title>
        <authorList>
            <person name="Ichikawa N."/>
            <person name="Sato H."/>
            <person name="Tonouchi N."/>
        </authorList>
    </citation>
    <scope>NUCLEOTIDE SEQUENCE</scope>
    <source>
        <strain evidence="1">NBRC 10751</strain>
    </source>
</reference>
<accession>A0ACB5SRT9</accession>
<name>A0ACB5SRT9_AMBMO</name>
<dbReference type="Proteomes" id="UP001165064">
    <property type="component" value="Unassembled WGS sequence"/>
</dbReference>
<proteinExistence type="predicted"/>
<sequence>MKVDTIWFRLFRIRRRLMSSRTMMTFTIISTVILFTLLLKSSNGGDDDTRPIVGEQNDERAASIAKAAEEEAERQQLEQIKQQQYFQLHPTVQETYEVYNADKAQLEARFRENATLYMFATDSDLELVLKTVGNFEKRFNYRYNYDWVLLTPPDQQVIGVSIDDVQGEKKKTLYSNEFKEKVANLCSGKVTYGTIPSQYWDSHDDIFEIDEKKLLNSMNRLSNEQVSFPDSMFARMKFRFHAGFIQRMRIMNDYKYYWRVEPDAMLDCDQERDPFGVMQTRGKKYGFNMALSEDKKTVRHLWRMSVKFFEKLNPDLKETENSALDFVQYDRSSKKPIDAYFNLCRYWTESEIVDLSFLQSDSYTQFFNYLDQTGNFFYERWSDGIVRTVAVSFMLGADQIQYFDNTGYNLVNPYVNSWNVKNNPGYGGTQSCPSDHQLRRWLHCQCNKRSDVTFRPWSCVPTFFRGLDLPFPEGHDDHDWTQW</sequence>
<dbReference type="EMBL" id="BSXS01000040">
    <property type="protein sequence ID" value="GME70456.1"/>
    <property type="molecule type" value="Genomic_DNA"/>
</dbReference>
<keyword evidence="2" id="KW-1185">Reference proteome</keyword>
<evidence type="ECO:0000313" key="1">
    <source>
        <dbReference type="EMBL" id="GME70456.1"/>
    </source>
</evidence>
<evidence type="ECO:0000313" key="2">
    <source>
        <dbReference type="Proteomes" id="UP001165064"/>
    </source>
</evidence>
<protein>
    <submittedName>
        <fullName evidence="1">Unnamed protein product</fullName>
    </submittedName>
</protein>